<gene>
    <name evidence="2" type="ORF">TPSB3V08_LOCUS14967</name>
</gene>
<feature type="compositionally biased region" description="Basic and acidic residues" evidence="1">
    <location>
        <begin position="15"/>
        <end position="39"/>
    </location>
</feature>
<feature type="region of interest" description="Disordered" evidence="1">
    <location>
        <begin position="1"/>
        <end position="62"/>
    </location>
</feature>
<evidence type="ECO:0000313" key="2">
    <source>
        <dbReference type="EMBL" id="CAD7421552.1"/>
    </source>
</evidence>
<protein>
    <submittedName>
        <fullName evidence="2">Uncharacterized protein</fullName>
    </submittedName>
</protein>
<reference evidence="2" key="1">
    <citation type="submission" date="2020-11" db="EMBL/GenBank/DDBJ databases">
        <authorList>
            <person name="Tran Van P."/>
        </authorList>
    </citation>
    <scope>NUCLEOTIDE SEQUENCE</scope>
</reference>
<evidence type="ECO:0000256" key="1">
    <source>
        <dbReference type="SAM" id="MobiDB-lite"/>
    </source>
</evidence>
<dbReference type="AlphaFoldDB" id="A0A7R9DXA0"/>
<sequence>MAVGGGGSEGKNKRKTEILVEERDQRSKMTKSYRTESCRGRTTPPNNRGGKYNGLGPGKSEIPRSEIGVQEMEGAGKITHKNADVNALSRESWVIRIKGLATTWRNRDIVDKQRIEKRGKEITLGKNVTSGR</sequence>
<organism evidence="2">
    <name type="scientific">Timema poppense</name>
    <name type="common">Walking stick</name>
    <dbReference type="NCBI Taxonomy" id="170557"/>
    <lineage>
        <taxon>Eukaryota</taxon>
        <taxon>Metazoa</taxon>
        <taxon>Ecdysozoa</taxon>
        <taxon>Arthropoda</taxon>
        <taxon>Hexapoda</taxon>
        <taxon>Insecta</taxon>
        <taxon>Pterygota</taxon>
        <taxon>Neoptera</taxon>
        <taxon>Polyneoptera</taxon>
        <taxon>Phasmatodea</taxon>
        <taxon>Timematodea</taxon>
        <taxon>Timematoidea</taxon>
        <taxon>Timematidae</taxon>
        <taxon>Timema</taxon>
    </lineage>
</organism>
<accession>A0A7R9DXA0</accession>
<dbReference type="EMBL" id="OD053983">
    <property type="protein sequence ID" value="CAD7421552.1"/>
    <property type="molecule type" value="Genomic_DNA"/>
</dbReference>
<proteinExistence type="predicted"/>
<name>A0A7R9DXA0_TIMPO</name>